<keyword evidence="2 4" id="KW-0238">DNA-binding</keyword>
<dbReference type="EMBL" id="CP002801">
    <property type="protein sequence ID" value="AEH10708.1"/>
    <property type="molecule type" value="Genomic_DNA"/>
</dbReference>
<evidence type="ECO:0000313" key="6">
    <source>
        <dbReference type="EMBL" id="AEH10708.1"/>
    </source>
</evidence>
<evidence type="ECO:0000256" key="4">
    <source>
        <dbReference type="PROSITE-ProRule" id="PRU00335"/>
    </source>
</evidence>
<protein>
    <submittedName>
        <fullName evidence="6">Regulatory protein TetR</fullName>
    </submittedName>
</protein>
<organism evidence="6 7">
    <name type="scientific">Candidatus Protofrankia datiscae</name>
    <dbReference type="NCBI Taxonomy" id="2716812"/>
    <lineage>
        <taxon>Bacteria</taxon>
        <taxon>Bacillati</taxon>
        <taxon>Actinomycetota</taxon>
        <taxon>Actinomycetes</taxon>
        <taxon>Frankiales</taxon>
        <taxon>Frankiaceae</taxon>
        <taxon>Protofrankia</taxon>
    </lineage>
</organism>
<dbReference type="HOGENOM" id="CLU_069356_27_0_11"/>
<dbReference type="InterPro" id="IPR001647">
    <property type="entry name" value="HTH_TetR"/>
</dbReference>
<dbReference type="AlphaFoldDB" id="F8B0R8"/>
<dbReference type="Pfam" id="PF14246">
    <property type="entry name" value="TetR_C_7"/>
    <property type="match status" value="1"/>
</dbReference>
<dbReference type="SUPFAM" id="SSF46689">
    <property type="entry name" value="Homeodomain-like"/>
    <property type="match status" value="1"/>
</dbReference>
<evidence type="ECO:0000256" key="3">
    <source>
        <dbReference type="ARBA" id="ARBA00023163"/>
    </source>
</evidence>
<keyword evidence="7" id="KW-1185">Reference proteome</keyword>
<gene>
    <name evidence="6" type="ordered locus">FsymDg_3414</name>
</gene>
<dbReference type="Gene3D" id="1.10.357.10">
    <property type="entry name" value="Tetracycline Repressor, domain 2"/>
    <property type="match status" value="1"/>
</dbReference>
<keyword evidence="1" id="KW-0805">Transcription regulation</keyword>
<dbReference type="InterPro" id="IPR039536">
    <property type="entry name" value="TetR_C_Proteobacteria"/>
</dbReference>
<dbReference type="Proteomes" id="UP000001549">
    <property type="component" value="Chromosome"/>
</dbReference>
<feature type="domain" description="HTH tetR-type" evidence="5">
    <location>
        <begin position="17"/>
        <end position="77"/>
    </location>
</feature>
<evidence type="ECO:0000313" key="7">
    <source>
        <dbReference type="Proteomes" id="UP000001549"/>
    </source>
</evidence>
<dbReference type="STRING" id="656024.FsymDg_3414"/>
<dbReference type="FunFam" id="1.10.10.60:FF:000141">
    <property type="entry name" value="TetR family transcriptional regulator"/>
    <property type="match status" value="1"/>
</dbReference>
<dbReference type="GO" id="GO:0000976">
    <property type="term" value="F:transcription cis-regulatory region binding"/>
    <property type="evidence" value="ECO:0007669"/>
    <property type="project" value="TreeGrafter"/>
</dbReference>
<dbReference type="Gene3D" id="1.10.10.60">
    <property type="entry name" value="Homeodomain-like"/>
    <property type="match status" value="1"/>
</dbReference>
<dbReference type="KEGG" id="fsy:FsymDg_3414"/>
<sequence>MDVSALAGGTVTGRGRVDKREAILAAAFEVFARKGYEGANVDLIASEAGVAKPTLYNHLGSKEKLFRLVMVDAAVRANARTLAVLRNFPTEPADLVGELGAVADGLAACVCDEQSVAARRLMYMESGRFPDLFRTMWASGEEVIEALAGRMARLAHAGYLEIIDPATAATQFVGLVLGDLPLLTVFAPDTVTSAHRDQIAAAGVATFLRAFAHRPPK</sequence>
<dbReference type="RefSeq" id="WP_013874597.1">
    <property type="nucleotide sequence ID" value="NZ_CAAAGZ010000216.1"/>
</dbReference>
<dbReference type="GO" id="GO:0045892">
    <property type="term" value="P:negative regulation of DNA-templated transcription"/>
    <property type="evidence" value="ECO:0007669"/>
    <property type="project" value="UniProtKB-ARBA"/>
</dbReference>
<dbReference type="GO" id="GO:0003700">
    <property type="term" value="F:DNA-binding transcription factor activity"/>
    <property type="evidence" value="ECO:0007669"/>
    <property type="project" value="TreeGrafter"/>
</dbReference>
<evidence type="ECO:0000256" key="2">
    <source>
        <dbReference type="ARBA" id="ARBA00023125"/>
    </source>
</evidence>
<proteinExistence type="predicted"/>
<dbReference type="PANTHER" id="PTHR30055:SF146">
    <property type="entry name" value="HTH-TYPE TRANSCRIPTIONAL DUAL REGULATOR CECR"/>
    <property type="match status" value="1"/>
</dbReference>
<dbReference type="InterPro" id="IPR050109">
    <property type="entry name" value="HTH-type_TetR-like_transc_reg"/>
</dbReference>
<dbReference type="PROSITE" id="PS50977">
    <property type="entry name" value="HTH_TETR_2"/>
    <property type="match status" value="1"/>
</dbReference>
<dbReference type="PANTHER" id="PTHR30055">
    <property type="entry name" value="HTH-TYPE TRANSCRIPTIONAL REGULATOR RUTR"/>
    <property type="match status" value="1"/>
</dbReference>
<reference evidence="6 7" key="1">
    <citation type="submission" date="2011-05" db="EMBL/GenBank/DDBJ databases">
        <title>Complete sequence of chromosome of Frankia symbiont of Datisca glomerata.</title>
        <authorList>
            <consortium name="US DOE Joint Genome Institute"/>
            <person name="Lucas S."/>
            <person name="Han J."/>
            <person name="Lapidus A."/>
            <person name="Cheng J.-F."/>
            <person name="Goodwin L."/>
            <person name="Pitluck S."/>
            <person name="Peters L."/>
            <person name="Mikhailova N."/>
            <person name="Chertkov O."/>
            <person name="Teshima H."/>
            <person name="Han C."/>
            <person name="Tapia R."/>
            <person name="Land M."/>
            <person name="Hauser L."/>
            <person name="Kyrpides N."/>
            <person name="Ivanova N."/>
            <person name="Pagani I."/>
            <person name="Berry A."/>
            <person name="Pawlowski K."/>
            <person name="Persson T."/>
            <person name="Vanden Heuvel B."/>
            <person name="Benson D."/>
            <person name="Woyke T."/>
        </authorList>
    </citation>
    <scope>NUCLEOTIDE SEQUENCE [LARGE SCALE GENOMIC DNA]</scope>
    <source>
        <strain evidence="7">4085684</strain>
    </source>
</reference>
<dbReference type="Pfam" id="PF00440">
    <property type="entry name" value="TetR_N"/>
    <property type="match status" value="1"/>
</dbReference>
<evidence type="ECO:0000259" key="5">
    <source>
        <dbReference type="PROSITE" id="PS50977"/>
    </source>
</evidence>
<keyword evidence="3" id="KW-0804">Transcription</keyword>
<dbReference type="PRINTS" id="PR00455">
    <property type="entry name" value="HTHTETR"/>
</dbReference>
<name>F8B0R8_9ACTN</name>
<dbReference type="InterPro" id="IPR009057">
    <property type="entry name" value="Homeodomain-like_sf"/>
</dbReference>
<accession>F8B0R8</accession>
<evidence type="ECO:0000256" key="1">
    <source>
        <dbReference type="ARBA" id="ARBA00023015"/>
    </source>
</evidence>
<feature type="DNA-binding region" description="H-T-H motif" evidence="4">
    <location>
        <begin position="40"/>
        <end position="59"/>
    </location>
</feature>
<dbReference type="eggNOG" id="COG1309">
    <property type="taxonomic scope" value="Bacteria"/>
</dbReference>